<dbReference type="EMBL" id="JANIID010000006">
    <property type="protein sequence ID" value="MCQ8769999.1"/>
    <property type="molecule type" value="Genomic_DNA"/>
</dbReference>
<dbReference type="AlphaFoldDB" id="A0A9X2LET8"/>
<proteinExistence type="predicted"/>
<keyword evidence="2" id="KW-0812">Transmembrane</keyword>
<evidence type="ECO:0000313" key="4">
    <source>
        <dbReference type="Proteomes" id="UP001142374"/>
    </source>
</evidence>
<keyword evidence="4" id="KW-1185">Reference proteome</keyword>
<feature type="compositionally biased region" description="Basic residues" evidence="1">
    <location>
        <begin position="1"/>
        <end position="25"/>
    </location>
</feature>
<evidence type="ECO:0000256" key="1">
    <source>
        <dbReference type="SAM" id="MobiDB-lite"/>
    </source>
</evidence>
<name>A0A9X2LET8_9ACTN</name>
<accession>A0A9X2LET8</accession>
<sequence>MGRRQPSRVRAGGHGHGQRHGHRYGHGHEAHARRTRTHPPGGRALAHDRNWRREARAAWYCGTALAGVLVLADLARGGLNGPRAACWAGLGALLVAVLLPHRVTAGDGWLAVRGLLGEKRVRTDLLTRVRRADGMTPRLVLRDAGGGRVELDPQVLVANPMLWHRLDAGARRSRESGLLREGAAPLTELAERIDGEGARRLLDSCKLSGAPGD</sequence>
<dbReference type="RefSeq" id="WP_240976941.1">
    <property type="nucleotide sequence ID" value="NZ_JAATER010000552.1"/>
</dbReference>
<evidence type="ECO:0000313" key="3">
    <source>
        <dbReference type="EMBL" id="MCQ8769999.1"/>
    </source>
</evidence>
<feature type="transmembrane region" description="Helical" evidence="2">
    <location>
        <begin position="81"/>
        <end position="99"/>
    </location>
</feature>
<reference evidence="3" key="1">
    <citation type="submission" date="2022-06" db="EMBL/GenBank/DDBJ databases">
        <title>WGS of actinobacteria.</title>
        <authorList>
            <person name="Thawai C."/>
        </authorList>
    </citation>
    <scope>NUCLEOTIDE SEQUENCE</scope>
    <source>
        <strain evidence="3">AA8</strain>
    </source>
</reference>
<keyword evidence="2" id="KW-0472">Membrane</keyword>
<dbReference type="Proteomes" id="UP001142374">
    <property type="component" value="Unassembled WGS sequence"/>
</dbReference>
<feature type="region of interest" description="Disordered" evidence="1">
    <location>
        <begin position="1"/>
        <end position="44"/>
    </location>
</feature>
<feature type="transmembrane region" description="Helical" evidence="2">
    <location>
        <begin position="57"/>
        <end position="75"/>
    </location>
</feature>
<comment type="caution">
    <text evidence="3">The sequence shown here is derived from an EMBL/GenBank/DDBJ whole genome shotgun (WGS) entry which is preliminary data.</text>
</comment>
<protein>
    <submittedName>
        <fullName evidence="3">Uncharacterized protein</fullName>
    </submittedName>
</protein>
<gene>
    <name evidence="3" type="ORF">NQU55_09430</name>
</gene>
<keyword evidence="2" id="KW-1133">Transmembrane helix</keyword>
<organism evidence="3 4">
    <name type="scientific">Streptomyces telluris</name>
    <dbReference type="NCBI Taxonomy" id="2720021"/>
    <lineage>
        <taxon>Bacteria</taxon>
        <taxon>Bacillati</taxon>
        <taxon>Actinomycetota</taxon>
        <taxon>Actinomycetes</taxon>
        <taxon>Kitasatosporales</taxon>
        <taxon>Streptomycetaceae</taxon>
        <taxon>Streptomyces</taxon>
    </lineage>
</organism>
<evidence type="ECO:0000256" key="2">
    <source>
        <dbReference type="SAM" id="Phobius"/>
    </source>
</evidence>